<dbReference type="PANTHER" id="PTHR31280:SF2">
    <property type="entry name" value="PROTEIN UNC-13 HOMOLOG"/>
    <property type="match status" value="1"/>
</dbReference>
<keyword evidence="3" id="KW-1185">Reference proteome</keyword>
<dbReference type="InterPro" id="IPR057984">
    <property type="entry name" value="PATROL1_C"/>
</dbReference>
<gene>
    <name evidence="2" type="ORF">C2845_PM04G21880</name>
</gene>
<reference evidence="3" key="1">
    <citation type="journal article" date="2019" name="Nat. Commun.">
        <title>The genome of broomcorn millet.</title>
        <authorList>
            <person name="Zou C."/>
            <person name="Miki D."/>
            <person name="Li D."/>
            <person name="Tang Q."/>
            <person name="Xiao L."/>
            <person name="Rajput S."/>
            <person name="Deng P."/>
            <person name="Jia W."/>
            <person name="Huang R."/>
            <person name="Zhang M."/>
            <person name="Sun Y."/>
            <person name="Hu J."/>
            <person name="Fu X."/>
            <person name="Schnable P.S."/>
            <person name="Li F."/>
            <person name="Zhang H."/>
            <person name="Feng B."/>
            <person name="Zhu X."/>
            <person name="Liu R."/>
            <person name="Schnable J.C."/>
            <person name="Zhu J.-K."/>
            <person name="Zhang H."/>
        </authorList>
    </citation>
    <scope>NUCLEOTIDE SEQUENCE [LARGE SCALE GENOMIC DNA]</scope>
</reference>
<protein>
    <recommendedName>
        <fullName evidence="1">PATROL1-like C-terminal domain-containing protein</fullName>
    </recommendedName>
</protein>
<sequence>MKVIFWDLQQPFIDNLYRNSVPQARLEAIREVLDLTRVLIDDLREVTQGGKSKFGTDSKTLLRVLCHRNDSEASHYVKKQFKIPSSAPSN</sequence>
<dbReference type="Pfam" id="PF25761">
    <property type="entry name" value="TPR_PATROL1"/>
    <property type="match status" value="1"/>
</dbReference>
<dbReference type="Proteomes" id="UP000275267">
    <property type="component" value="Unassembled WGS sequence"/>
</dbReference>
<dbReference type="STRING" id="4540.A0A3L6QR97"/>
<evidence type="ECO:0000313" key="3">
    <source>
        <dbReference type="Proteomes" id="UP000275267"/>
    </source>
</evidence>
<dbReference type="EMBL" id="PQIB02000011">
    <property type="protein sequence ID" value="RLM85235.1"/>
    <property type="molecule type" value="Genomic_DNA"/>
</dbReference>
<dbReference type="InterPro" id="IPR008528">
    <property type="entry name" value="unc-13_homologue"/>
</dbReference>
<dbReference type="PANTHER" id="PTHR31280">
    <property type="entry name" value="PROTEIN UNC-13 HOMOLOG"/>
    <property type="match status" value="1"/>
</dbReference>
<comment type="caution">
    <text evidence="2">The sequence shown here is derived from an EMBL/GenBank/DDBJ whole genome shotgun (WGS) entry which is preliminary data.</text>
</comment>
<dbReference type="OrthoDB" id="2015333at2759"/>
<proteinExistence type="predicted"/>
<evidence type="ECO:0000313" key="2">
    <source>
        <dbReference type="EMBL" id="RLM85235.1"/>
    </source>
</evidence>
<feature type="domain" description="PATROL1-like C-terminal" evidence="1">
    <location>
        <begin position="53"/>
        <end position="86"/>
    </location>
</feature>
<evidence type="ECO:0000259" key="1">
    <source>
        <dbReference type="Pfam" id="PF25761"/>
    </source>
</evidence>
<name>A0A3L6QR97_PANMI</name>
<accession>A0A3L6QR97</accession>
<organism evidence="2 3">
    <name type="scientific">Panicum miliaceum</name>
    <name type="common">Proso millet</name>
    <name type="synonym">Broomcorn millet</name>
    <dbReference type="NCBI Taxonomy" id="4540"/>
    <lineage>
        <taxon>Eukaryota</taxon>
        <taxon>Viridiplantae</taxon>
        <taxon>Streptophyta</taxon>
        <taxon>Embryophyta</taxon>
        <taxon>Tracheophyta</taxon>
        <taxon>Spermatophyta</taxon>
        <taxon>Magnoliopsida</taxon>
        <taxon>Liliopsida</taxon>
        <taxon>Poales</taxon>
        <taxon>Poaceae</taxon>
        <taxon>PACMAD clade</taxon>
        <taxon>Panicoideae</taxon>
        <taxon>Panicodae</taxon>
        <taxon>Paniceae</taxon>
        <taxon>Panicinae</taxon>
        <taxon>Panicum</taxon>
        <taxon>Panicum sect. Panicum</taxon>
    </lineage>
</organism>
<dbReference type="AlphaFoldDB" id="A0A3L6QR97"/>